<dbReference type="Gene3D" id="2.130.10.130">
    <property type="entry name" value="Integrin alpha, N-terminal"/>
    <property type="match status" value="2"/>
</dbReference>
<comment type="caution">
    <text evidence="2">The sequence shown here is derived from an EMBL/GenBank/DDBJ whole genome shotgun (WGS) entry which is preliminary data.</text>
</comment>
<organism evidence="2 3">
    <name type="scientific">Mucilaginibacter limnophilus</name>
    <dbReference type="NCBI Taxonomy" id="1932778"/>
    <lineage>
        <taxon>Bacteria</taxon>
        <taxon>Pseudomonadati</taxon>
        <taxon>Bacteroidota</taxon>
        <taxon>Sphingobacteriia</taxon>
        <taxon>Sphingobacteriales</taxon>
        <taxon>Sphingobacteriaceae</taxon>
        <taxon>Mucilaginibacter</taxon>
    </lineage>
</organism>
<evidence type="ECO:0000256" key="1">
    <source>
        <dbReference type="ARBA" id="ARBA00022729"/>
    </source>
</evidence>
<dbReference type="Pfam" id="PF13517">
    <property type="entry name" value="FG-GAP_3"/>
    <property type="match status" value="2"/>
</dbReference>
<dbReference type="SUPFAM" id="SSF69318">
    <property type="entry name" value="Integrin alpha N-terminal domain"/>
    <property type="match status" value="1"/>
</dbReference>
<protein>
    <submittedName>
        <fullName evidence="2">VCBS repeat-containing protein</fullName>
    </submittedName>
</protein>
<evidence type="ECO:0000313" key="3">
    <source>
        <dbReference type="Proteomes" id="UP000282759"/>
    </source>
</evidence>
<keyword evidence="1" id="KW-0732">Signal</keyword>
<dbReference type="AlphaFoldDB" id="A0A3S2ULR0"/>
<dbReference type="InterPro" id="IPR013517">
    <property type="entry name" value="FG-GAP"/>
</dbReference>
<dbReference type="OrthoDB" id="9816120at2"/>
<gene>
    <name evidence="2" type="ORF">EOD41_05145</name>
</gene>
<keyword evidence="3" id="KW-1185">Reference proteome</keyword>
<reference evidence="2 3" key="1">
    <citation type="submission" date="2019-01" db="EMBL/GenBank/DDBJ databases">
        <authorList>
            <person name="Chen W.-M."/>
        </authorList>
    </citation>
    <scope>NUCLEOTIDE SEQUENCE [LARGE SCALE GENOMIC DNA]</scope>
    <source>
        <strain evidence="2 3">YBJ-36</strain>
    </source>
</reference>
<dbReference type="EMBL" id="SACK01000002">
    <property type="protein sequence ID" value="RVU01352.1"/>
    <property type="molecule type" value="Genomic_DNA"/>
</dbReference>
<dbReference type="RefSeq" id="WP_127703727.1">
    <property type="nucleotide sequence ID" value="NZ_SACK01000002.1"/>
</dbReference>
<evidence type="ECO:0000313" key="2">
    <source>
        <dbReference type="EMBL" id="RVU01352.1"/>
    </source>
</evidence>
<dbReference type="PANTHER" id="PTHR44103:SF1">
    <property type="entry name" value="PROPROTEIN CONVERTASE P"/>
    <property type="match status" value="1"/>
</dbReference>
<dbReference type="PANTHER" id="PTHR44103">
    <property type="entry name" value="PROPROTEIN CONVERTASE P"/>
    <property type="match status" value="1"/>
</dbReference>
<dbReference type="Proteomes" id="UP000282759">
    <property type="component" value="Unassembled WGS sequence"/>
</dbReference>
<dbReference type="InterPro" id="IPR028994">
    <property type="entry name" value="Integrin_alpha_N"/>
</dbReference>
<name>A0A3S2ULR0_9SPHI</name>
<sequence>MELTVISRTLCLAAFTLSGIVCNAQSPTGEFKKHTLTTEFKSEGVAVADVNKDGKLDVIAGPHWYEAPNWKRHDIYESRVYDPGKEYATSFLNLNLDINFDGWDDVIVIGFPGSPGVWYENPKNKEGYWTKHNFLDSTGIGNESPNFVDIDGDGRLDILCADSRAQKVVWIQAPTKKGDTTWHCYPISGVDPDNTHMFTHGIGYGDINKDGRKDVFTRRGWWEGPADLKQPNWKYHAVDLGQDCSHMYSFDVNNDGLIDIISASAHRIGIWWHQQGKDAQGNQTWTHNEISAAFSQSHALAFVDLNKDGYRDLVAGKRFFAHNDTDHDPGAHDPAVIYWFEYTPGKAPYFIPHLIDNDSGAGLNIVTADMNKDKLTDIVIANKKGVFYFENLMNKKKK</sequence>
<accession>A0A3S2ULR0</accession>
<proteinExistence type="predicted"/>